<gene>
    <name evidence="2" type="ORF">ACFQLX_03030</name>
</gene>
<keyword evidence="3" id="KW-1185">Reference proteome</keyword>
<feature type="region of interest" description="Disordered" evidence="1">
    <location>
        <begin position="18"/>
        <end position="110"/>
    </location>
</feature>
<feature type="compositionally biased region" description="Low complexity" evidence="1">
    <location>
        <begin position="76"/>
        <end position="89"/>
    </location>
</feature>
<dbReference type="Proteomes" id="UP001596413">
    <property type="component" value="Unassembled WGS sequence"/>
</dbReference>
<evidence type="ECO:0000313" key="3">
    <source>
        <dbReference type="Proteomes" id="UP001596413"/>
    </source>
</evidence>
<reference evidence="3" key="1">
    <citation type="journal article" date="2019" name="Int. J. Syst. Evol. Microbiol.">
        <title>The Global Catalogue of Microorganisms (GCM) 10K type strain sequencing project: providing services to taxonomists for standard genome sequencing and annotation.</title>
        <authorList>
            <consortium name="The Broad Institute Genomics Platform"/>
            <consortium name="The Broad Institute Genome Sequencing Center for Infectious Disease"/>
            <person name="Wu L."/>
            <person name="Ma J."/>
        </authorList>
    </citation>
    <scope>NUCLEOTIDE SEQUENCE [LARGE SCALE GENOMIC DNA]</scope>
    <source>
        <strain evidence="3">CGMCC 1.13681</strain>
    </source>
</reference>
<dbReference type="EMBL" id="JBHSZO010000003">
    <property type="protein sequence ID" value="MFC7217151.1"/>
    <property type="molecule type" value="Genomic_DNA"/>
</dbReference>
<name>A0ABW2GBD2_9ACTN</name>
<dbReference type="RefSeq" id="WP_386411598.1">
    <property type="nucleotide sequence ID" value="NZ_JBHSZO010000003.1"/>
</dbReference>
<proteinExistence type="predicted"/>
<feature type="compositionally biased region" description="Basic and acidic residues" evidence="1">
    <location>
        <begin position="25"/>
        <end position="40"/>
    </location>
</feature>
<protein>
    <submittedName>
        <fullName evidence="2">Uncharacterized protein</fullName>
    </submittedName>
</protein>
<evidence type="ECO:0000256" key="1">
    <source>
        <dbReference type="SAM" id="MobiDB-lite"/>
    </source>
</evidence>
<evidence type="ECO:0000313" key="2">
    <source>
        <dbReference type="EMBL" id="MFC7217151.1"/>
    </source>
</evidence>
<organism evidence="2 3">
    <name type="scientific">Streptomyces polyrhachis</name>
    <dbReference type="NCBI Taxonomy" id="1282885"/>
    <lineage>
        <taxon>Bacteria</taxon>
        <taxon>Bacillati</taxon>
        <taxon>Actinomycetota</taxon>
        <taxon>Actinomycetes</taxon>
        <taxon>Kitasatosporales</taxon>
        <taxon>Streptomycetaceae</taxon>
        <taxon>Streptomyces</taxon>
    </lineage>
</organism>
<comment type="caution">
    <text evidence="2">The sequence shown here is derived from an EMBL/GenBank/DDBJ whole genome shotgun (WGS) entry which is preliminary data.</text>
</comment>
<sequence length="173" mass="17761">MALGAGLLGAVLLVGQLLPPTGNDLDGRSADKAKSAKGRTDAAVSGPDLNEENLGSRVRELIAGSAQRSHSDPPGTAAAESAPTESAAPLAGEPPHDPQPSTAVPPCVRSAVPASGDPLAVERESVRGMPALLLLFPRPGEPAYVDAYVVDLRCASEANAQAELLLRDTYRRP</sequence>
<accession>A0ABW2GBD2</accession>